<dbReference type="PANTHER" id="PTHR48053">
    <property type="entry name" value="LEUCINE RICH REPEAT FAMILY PROTEIN, EXPRESSED"/>
    <property type="match status" value="1"/>
</dbReference>
<dbReference type="GO" id="GO:0016020">
    <property type="term" value="C:membrane"/>
    <property type="evidence" value="ECO:0007669"/>
    <property type="project" value="UniProtKB-SubCell"/>
</dbReference>
<accession>A0AAD4XL71</accession>
<dbReference type="InterPro" id="IPR032675">
    <property type="entry name" value="LRR_dom_sf"/>
</dbReference>
<dbReference type="SUPFAM" id="SSF52058">
    <property type="entry name" value="L domain-like"/>
    <property type="match status" value="1"/>
</dbReference>
<name>A0AAD4XL71_9MAGN</name>
<evidence type="ECO:0000256" key="1">
    <source>
        <dbReference type="ARBA" id="ARBA00004167"/>
    </source>
</evidence>
<proteinExistence type="predicted"/>
<reference evidence="4" key="1">
    <citation type="submission" date="2022-04" db="EMBL/GenBank/DDBJ databases">
        <title>A functionally conserved STORR gene fusion in Papaver species that diverged 16.8 million years ago.</title>
        <authorList>
            <person name="Catania T."/>
        </authorList>
    </citation>
    <scope>NUCLEOTIDE SEQUENCE</scope>
    <source>
        <strain evidence="4">S-188037</strain>
    </source>
</reference>
<comment type="caution">
    <text evidence="4">The sequence shown here is derived from an EMBL/GenBank/DDBJ whole genome shotgun (WGS) entry which is preliminary data.</text>
</comment>
<evidence type="ECO:0000313" key="4">
    <source>
        <dbReference type="EMBL" id="KAI3923593.1"/>
    </source>
</evidence>
<comment type="subcellular location">
    <subcellularLocation>
        <location evidence="1">Membrane</location>
        <topology evidence="1">Single-pass membrane protein</topology>
    </subcellularLocation>
</comment>
<dbReference type="InterPro" id="IPR051716">
    <property type="entry name" value="Plant_RL_S/T_kinase"/>
</dbReference>
<keyword evidence="2" id="KW-0732">Signal</keyword>
<evidence type="ECO:0000256" key="3">
    <source>
        <dbReference type="ARBA" id="ARBA00023170"/>
    </source>
</evidence>
<sequence length="91" mass="9912">MGENNIYGEILPGNENLASLNGLAMENNQLTGSIPFSIGKLPNLILVSVASNQLSGKIPSNICNSTQLDRIDFWDILSLVPIKRYTFAFDA</sequence>
<evidence type="ECO:0000313" key="5">
    <source>
        <dbReference type="Proteomes" id="UP001202328"/>
    </source>
</evidence>
<evidence type="ECO:0000256" key="2">
    <source>
        <dbReference type="ARBA" id="ARBA00022729"/>
    </source>
</evidence>
<keyword evidence="5" id="KW-1185">Reference proteome</keyword>
<dbReference type="AlphaFoldDB" id="A0AAD4XL71"/>
<protein>
    <submittedName>
        <fullName evidence="4">Uncharacterized protein</fullName>
    </submittedName>
</protein>
<dbReference type="Proteomes" id="UP001202328">
    <property type="component" value="Unassembled WGS sequence"/>
</dbReference>
<organism evidence="4 5">
    <name type="scientific">Papaver atlanticum</name>
    <dbReference type="NCBI Taxonomy" id="357466"/>
    <lineage>
        <taxon>Eukaryota</taxon>
        <taxon>Viridiplantae</taxon>
        <taxon>Streptophyta</taxon>
        <taxon>Embryophyta</taxon>
        <taxon>Tracheophyta</taxon>
        <taxon>Spermatophyta</taxon>
        <taxon>Magnoliopsida</taxon>
        <taxon>Ranunculales</taxon>
        <taxon>Papaveraceae</taxon>
        <taxon>Papaveroideae</taxon>
        <taxon>Papaver</taxon>
    </lineage>
</organism>
<gene>
    <name evidence="4" type="ORF">MKW98_011223</name>
</gene>
<dbReference type="Pfam" id="PF00560">
    <property type="entry name" value="LRR_1"/>
    <property type="match status" value="2"/>
</dbReference>
<dbReference type="Gene3D" id="3.80.10.10">
    <property type="entry name" value="Ribonuclease Inhibitor"/>
    <property type="match status" value="1"/>
</dbReference>
<dbReference type="PANTHER" id="PTHR48053:SF126">
    <property type="entry name" value="MDIS1-INTERACTING RECEPTOR LIKE KINASE 2-LIKE ISOFORM X1"/>
    <property type="match status" value="1"/>
</dbReference>
<dbReference type="EMBL" id="JAJJMB010008429">
    <property type="protein sequence ID" value="KAI3923593.1"/>
    <property type="molecule type" value="Genomic_DNA"/>
</dbReference>
<dbReference type="InterPro" id="IPR001611">
    <property type="entry name" value="Leu-rich_rpt"/>
</dbReference>
<keyword evidence="3" id="KW-0675">Receptor</keyword>